<feature type="region of interest" description="Disordered" evidence="3">
    <location>
        <begin position="44"/>
        <end position="69"/>
    </location>
</feature>
<dbReference type="SUPFAM" id="SSF52058">
    <property type="entry name" value="L domain-like"/>
    <property type="match status" value="2"/>
</dbReference>
<dbReference type="InterPro" id="IPR050216">
    <property type="entry name" value="LRR_domain-containing"/>
</dbReference>
<dbReference type="PROSITE" id="PS51450">
    <property type="entry name" value="LRR"/>
    <property type="match status" value="3"/>
</dbReference>
<reference evidence="4 5" key="1">
    <citation type="submission" date="2015-01" db="EMBL/GenBank/DDBJ databases">
        <title>The Genome Sequence of Rhinocladiella mackenzie CBS 650.93.</title>
        <authorList>
            <consortium name="The Broad Institute Genomics Platform"/>
            <person name="Cuomo C."/>
            <person name="de Hoog S."/>
            <person name="Gorbushina A."/>
            <person name="Stielow B."/>
            <person name="Teixiera M."/>
            <person name="Abouelleil A."/>
            <person name="Chapman S.B."/>
            <person name="Priest M."/>
            <person name="Young S.K."/>
            <person name="Wortman J."/>
            <person name="Nusbaum C."/>
            <person name="Birren B."/>
        </authorList>
    </citation>
    <scope>NUCLEOTIDE SEQUENCE [LARGE SCALE GENOMIC DNA]</scope>
    <source>
        <strain evidence="4 5">CBS 650.93</strain>
    </source>
</reference>
<proteinExistence type="predicted"/>
<dbReference type="SMART" id="SM00369">
    <property type="entry name" value="LRR_TYP"/>
    <property type="match status" value="11"/>
</dbReference>
<dbReference type="EMBL" id="KN847478">
    <property type="protein sequence ID" value="KIX04326.1"/>
    <property type="molecule type" value="Genomic_DNA"/>
</dbReference>
<keyword evidence="2" id="KW-0677">Repeat</keyword>
<sequence>MDHEQGSHIPLRGSIPRLSRLPIARAVASNDNLKLAARSSIIPGIHGDDLRKNSHLPRPSDPRGALGDNINQSIRSRYGLINNSNQVRSASPVRDALYDAQSAAMDTTPPGANLDAPVFEDGNENPTVRKDDLGPGTRDKRKPRPSLSERTIDTLSQGSPCPSPVPRRTSVFSNDGAMVPPARPGFSMRESQPSTPTASRPDSPSKKPFRPPGRISPTKDIATLPPVVSPGDIYTPPKAFVRGQRSRIAKPLHDPGRSVSSALEVQSQETNGLSQSRTIAQTMKIKSTDGRKSITPNNSGSKPPLSSIFKDPSPTKPAGKLAVSNVDAPPALLKPRSRGENTIAPSTPPTANSRKSKSSSTTEQDRLAAGTKDSPGSNSAKSSAALRETISKAKAARKKAMENSTTPLTHPSGNSAWAVDGFDVERVDSGDNKRLLRNRIQQAVTSGHLSIAGMSLKRIPPEVMKMYEPENSTINWAEMVDLVKLNAADNDIEELGDDIFPDYTESDFANDDEKSNQFGGLEQLDLHRNQLQHLPVGLRRLERLHTLNLSNNKLSGAVFEIVGQIPQLKELVIGENLINGTLELMSSHLEHLQILDLHGNGLQNFGPSALSQLRNLRKLDLAGNRFETLPWESLSILPLTELNVSKNRLSGVLFHGSPIPSDLRIVDASYNALEEVTEGEFDLPNLRSLTLDGNRLARLPDLTRCKNLQTLRVAENQLNEIPMNFSQMQALKNADFGHNNIRSIPPEVARMDSLSSLTVVGNPLRERKYLTMSTTELKSNAEKKLDQSLGTTAPSGSTSLSDSDADKHYRYKPSHGILDLSSQGLTSISNDDIDLGDSNAPIHTLKLSNNELSTFPVDLLSHPTLKYSLQSLDLSHNPLLHPTEYLSSELFLPSLKSLYIVSTGLTSLDGLTTYLKAPELLELNISCHRLTGHVPWVRAWWSNCRTLLATDNWFTSVDLEGVRGLEVLDIRNNEIETLPPKIGLLGNHPPGARMPGKLRVLEVSGNKFRVPRLTVIEKGTEAVLKDLRRMIAEEDVPDEWKDMI</sequence>
<feature type="compositionally biased region" description="Polar residues" evidence="3">
    <location>
        <begin position="402"/>
        <end position="415"/>
    </location>
</feature>
<evidence type="ECO:0000313" key="5">
    <source>
        <dbReference type="Proteomes" id="UP000053617"/>
    </source>
</evidence>
<organism evidence="4 5">
    <name type="scientific">Rhinocladiella mackenziei CBS 650.93</name>
    <dbReference type="NCBI Taxonomy" id="1442369"/>
    <lineage>
        <taxon>Eukaryota</taxon>
        <taxon>Fungi</taxon>
        <taxon>Dikarya</taxon>
        <taxon>Ascomycota</taxon>
        <taxon>Pezizomycotina</taxon>
        <taxon>Eurotiomycetes</taxon>
        <taxon>Chaetothyriomycetidae</taxon>
        <taxon>Chaetothyriales</taxon>
        <taxon>Herpotrichiellaceae</taxon>
        <taxon>Rhinocladiella</taxon>
    </lineage>
</organism>
<evidence type="ECO:0000256" key="2">
    <source>
        <dbReference type="ARBA" id="ARBA00022737"/>
    </source>
</evidence>
<dbReference type="HOGENOM" id="CLU_007408_0_0_1"/>
<dbReference type="OrthoDB" id="676979at2759"/>
<dbReference type="GeneID" id="25293264"/>
<dbReference type="PANTHER" id="PTHR48051">
    <property type="match status" value="1"/>
</dbReference>
<feature type="compositionally biased region" description="Polar residues" evidence="3">
    <location>
        <begin position="189"/>
        <end position="202"/>
    </location>
</feature>
<dbReference type="Gene3D" id="3.80.10.10">
    <property type="entry name" value="Ribonuclease Inhibitor"/>
    <property type="match status" value="4"/>
</dbReference>
<dbReference type="InterPro" id="IPR001611">
    <property type="entry name" value="Leu-rich_rpt"/>
</dbReference>
<dbReference type="Proteomes" id="UP000053617">
    <property type="component" value="Unassembled WGS sequence"/>
</dbReference>
<evidence type="ECO:0000256" key="3">
    <source>
        <dbReference type="SAM" id="MobiDB-lite"/>
    </source>
</evidence>
<dbReference type="VEuPathDB" id="FungiDB:Z518_05193"/>
<keyword evidence="5" id="KW-1185">Reference proteome</keyword>
<feature type="compositionally biased region" description="Polar residues" evidence="3">
    <location>
        <begin position="343"/>
        <end position="362"/>
    </location>
</feature>
<feature type="region of interest" description="Disordered" evidence="3">
    <location>
        <begin position="781"/>
        <end position="806"/>
    </location>
</feature>
<evidence type="ECO:0000313" key="4">
    <source>
        <dbReference type="EMBL" id="KIX04326.1"/>
    </source>
</evidence>
<name>A0A0D2IME2_9EURO</name>
<gene>
    <name evidence="4" type="ORF">Z518_05193</name>
</gene>
<feature type="region of interest" description="Disordered" evidence="3">
    <location>
        <begin position="250"/>
        <end position="417"/>
    </location>
</feature>
<feature type="compositionally biased region" description="Polar residues" evidence="3">
    <location>
        <begin position="788"/>
        <end position="802"/>
    </location>
</feature>
<keyword evidence="1" id="KW-0433">Leucine-rich repeat</keyword>
<dbReference type="STRING" id="1442369.A0A0D2IME2"/>
<evidence type="ECO:0008006" key="6">
    <source>
        <dbReference type="Google" id="ProtNLM"/>
    </source>
</evidence>
<dbReference type="InterPro" id="IPR003591">
    <property type="entry name" value="Leu-rich_rpt_typical-subtyp"/>
</dbReference>
<dbReference type="Pfam" id="PF00560">
    <property type="entry name" value="LRR_1"/>
    <property type="match status" value="2"/>
</dbReference>
<dbReference type="SMART" id="SM00364">
    <property type="entry name" value="LRR_BAC"/>
    <property type="match status" value="5"/>
</dbReference>
<dbReference type="AlphaFoldDB" id="A0A0D2IME2"/>
<dbReference type="Pfam" id="PF13855">
    <property type="entry name" value="LRR_8"/>
    <property type="match status" value="1"/>
</dbReference>
<feature type="region of interest" description="Disordered" evidence="3">
    <location>
        <begin position="104"/>
        <end position="238"/>
    </location>
</feature>
<feature type="compositionally biased region" description="Polar residues" evidence="3">
    <location>
        <begin position="258"/>
        <end position="285"/>
    </location>
</feature>
<accession>A0A0D2IME2</accession>
<dbReference type="PANTHER" id="PTHR48051:SF54">
    <property type="entry name" value="LEUCINE-RICH REPEAT-CONTAINING PROTEIN"/>
    <property type="match status" value="1"/>
</dbReference>
<protein>
    <recommendedName>
        <fullName evidence="6">Leucine-rich repeat-containing protein 40</fullName>
    </recommendedName>
</protein>
<dbReference type="GO" id="GO:0005737">
    <property type="term" value="C:cytoplasm"/>
    <property type="evidence" value="ECO:0007669"/>
    <property type="project" value="TreeGrafter"/>
</dbReference>
<evidence type="ECO:0000256" key="1">
    <source>
        <dbReference type="ARBA" id="ARBA00022614"/>
    </source>
</evidence>
<dbReference type="InterPro" id="IPR032675">
    <property type="entry name" value="LRR_dom_sf"/>
</dbReference>
<dbReference type="RefSeq" id="XP_013271462.1">
    <property type="nucleotide sequence ID" value="XM_013416008.1"/>
</dbReference>